<gene>
    <name evidence="1" type="ORF">H2199_003724</name>
</gene>
<organism evidence="1 2">
    <name type="scientific">Coniosporium tulheliwenetii</name>
    <dbReference type="NCBI Taxonomy" id="3383036"/>
    <lineage>
        <taxon>Eukaryota</taxon>
        <taxon>Fungi</taxon>
        <taxon>Dikarya</taxon>
        <taxon>Ascomycota</taxon>
        <taxon>Pezizomycotina</taxon>
        <taxon>Dothideomycetes</taxon>
        <taxon>Dothideomycetes incertae sedis</taxon>
        <taxon>Coniosporium</taxon>
    </lineage>
</organism>
<sequence>MDLCPANVMRTADRGFAYYTRYAPYRLLLDGCVSLWDAPSGLIAALDWRQTQAEFTTWGCPASEALRPADNHMVGATATASSGQNPPAATTTTDSGQDMPPAAADDGLSRGAKAGIGVGVSLAILLIVGIVGVMLWRKRRAKAKTGYENLAAEKDGKPITEKDGKEIIGELPGDRGTRLPVEMEA</sequence>
<keyword evidence="2" id="KW-1185">Reference proteome</keyword>
<evidence type="ECO:0000313" key="1">
    <source>
        <dbReference type="EMBL" id="KAJ9644760.1"/>
    </source>
</evidence>
<reference evidence="1" key="1">
    <citation type="submission" date="2022-10" db="EMBL/GenBank/DDBJ databases">
        <title>Culturing micro-colonial fungi from biological soil crusts in the Mojave desert and describing Neophaeococcomyces mojavensis, and introducing the new genera and species Taxawa tesnikishii.</title>
        <authorList>
            <person name="Kurbessoian T."/>
            <person name="Stajich J.E."/>
        </authorList>
    </citation>
    <scope>NUCLEOTIDE SEQUENCE</scope>
    <source>
        <strain evidence="1">JES_115</strain>
    </source>
</reference>
<accession>A0ACC2ZAR1</accession>
<protein>
    <submittedName>
        <fullName evidence="1">Uncharacterized protein</fullName>
    </submittedName>
</protein>
<name>A0ACC2ZAR1_9PEZI</name>
<comment type="caution">
    <text evidence="1">The sequence shown here is derived from an EMBL/GenBank/DDBJ whole genome shotgun (WGS) entry which is preliminary data.</text>
</comment>
<proteinExistence type="predicted"/>
<dbReference type="Proteomes" id="UP001172680">
    <property type="component" value="Unassembled WGS sequence"/>
</dbReference>
<dbReference type="EMBL" id="JAPDRP010000009">
    <property type="protein sequence ID" value="KAJ9644760.1"/>
    <property type="molecule type" value="Genomic_DNA"/>
</dbReference>
<evidence type="ECO:0000313" key="2">
    <source>
        <dbReference type="Proteomes" id="UP001172680"/>
    </source>
</evidence>